<dbReference type="InterPro" id="IPR038471">
    <property type="entry name" value="MecA_C_sf"/>
</dbReference>
<evidence type="ECO:0000313" key="4">
    <source>
        <dbReference type="EMBL" id="SEJ28706.1"/>
    </source>
</evidence>
<dbReference type="Gene3D" id="3.30.70.1950">
    <property type="match status" value="1"/>
</dbReference>
<gene>
    <name evidence="2" type="primary">mecA</name>
    <name evidence="4" type="ORF">SAMN05216375_110100</name>
    <name evidence="3" type="ORF">TR210_1897</name>
</gene>
<dbReference type="Pfam" id="PF05389">
    <property type="entry name" value="MecA"/>
    <property type="match status" value="1"/>
</dbReference>
<comment type="function">
    <text evidence="2">Enables the recognition and targeting of unfolded and aggregated proteins to the ClpC protease or to other proteins involved in proteolysis.</text>
</comment>
<dbReference type="STRING" id="640938.TR210_1897"/>
<protein>
    <recommendedName>
        <fullName evidence="2">Adapter protein MecA</fullName>
    </recommendedName>
</protein>
<comment type="domain">
    <text evidence="2">The N-terminal domain probably binds unfolded/aggregated proteins; the C-terminal domain interacts with ClpC.</text>
</comment>
<dbReference type="InterPro" id="IPR008681">
    <property type="entry name" value="Neg-reg_MecA"/>
</dbReference>
<dbReference type="EMBL" id="FJNB01000013">
    <property type="protein sequence ID" value="CZR02275.1"/>
    <property type="molecule type" value="Genomic_DNA"/>
</dbReference>
<dbReference type="AlphaFoldDB" id="A0A143Z1W1"/>
<keyword evidence="6" id="KW-1185">Reference proteome</keyword>
<evidence type="ECO:0000313" key="6">
    <source>
        <dbReference type="Proteomes" id="UP000199280"/>
    </source>
</evidence>
<evidence type="ECO:0000313" key="5">
    <source>
        <dbReference type="Proteomes" id="UP000076878"/>
    </source>
</evidence>
<evidence type="ECO:0000256" key="1">
    <source>
        <dbReference type="ARBA" id="ARBA00005397"/>
    </source>
</evidence>
<dbReference type="Proteomes" id="UP000199280">
    <property type="component" value="Unassembled WGS sequence"/>
</dbReference>
<accession>A0A143Z1W1</accession>
<comment type="subunit">
    <text evidence="2">Homodimer.</text>
</comment>
<dbReference type="HAMAP" id="MF_01124">
    <property type="entry name" value="MecA"/>
    <property type="match status" value="1"/>
</dbReference>
<sequence length="219" mass="25383">MEMENINENTIRVLIENSDLEERGITFLDLLGNQKQIESFFYSILEEVDVDNQFHESDAITFQVLPNGNGLELFISKGMNNEDDFDMANGSNQLEHVVDYIKKQTKSFNERDKTAVEADEDDMAPLEIVFKFQSFDDFLELAKRMFLESGVSSLYHYDNQYYLAIVYFIDEMTETNIDNEILKALEFAEESDIAVEILGEYGKLVIQDNALEAARHYFK</sequence>
<dbReference type="Proteomes" id="UP000076878">
    <property type="component" value="Unassembled WGS sequence"/>
</dbReference>
<dbReference type="PANTHER" id="PTHR39161">
    <property type="entry name" value="ADAPTER PROTEIN MECA"/>
    <property type="match status" value="1"/>
</dbReference>
<dbReference type="PIRSF" id="PIRSF029008">
    <property type="entry name" value="MecA"/>
    <property type="match status" value="1"/>
</dbReference>
<dbReference type="OrthoDB" id="2360201at2"/>
<dbReference type="GO" id="GO:0030674">
    <property type="term" value="F:protein-macromolecule adaptor activity"/>
    <property type="evidence" value="ECO:0007669"/>
    <property type="project" value="UniProtKB-UniRule"/>
</dbReference>
<evidence type="ECO:0000256" key="2">
    <source>
        <dbReference type="HAMAP-Rule" id="MF_01124"/>
    </source>
</evidence>
<reference evidence="4 6" key="2">
    <citation type="submission" date="2016-10" db="EMBL/GenBank/DDBJ databases">
        <authorList>
            <person name="Varghese N."/>
            <person name="Submissions S."/>
        </authorList>
    </citation>
    <scope>NUCLEOTIDE SEQUENCE [LARGE SCALE GENOMIC DNA]</scope>
    <source>
        <strain evidence="4 6">DSM 22150</strain>
    </source>
</reference>
<dbReference type="PANTHER" id="PTHR39161:SF1">
    <property type="entry name" value="ADAPTER PROTEIN MECA 1"/>
    <property type="match status" value="1"/>
</dbReference>
<name>A0A143Z1W1_9LACT</name>
<organism evidence="3 5">
    <name type="scientific">Trichococcus ilyis</name>
    <dbReference type="NCBI Taxonomy" id="640938"/>
    <lineage>
        <taxon>Bacteria</taxon>
        <taxon>Bacillati</taxon>
        <taxon>Bacillota</taxon>
        <taxon>Bacilli</taxon>
        <taxon>Lactobacillales</taxon>
        <taxon>Carnobacteriaceae</taxon>
        <taxon>Trichococcus</taxon>
    </lineage>
</organism>
<comment type="similarity">
    <text evidence="1 2">Belongs to the MecA family.</text>
</comment>
<proteinExistence type="inferred from homology"/>
<reference evidence="3 5" key="1">
    <citation type="submission" date="2016-02" db="EMBL/GenBank/DDBJ databases">
        <authorList>
            <person name="Wen L."/>
            <person name="He K."/>
            <person name="Yang H."/>
        </authorList>
    </citation>
    <scope>NUCLEOTIDE SEQUENCE [LARGE SCALE GENOMIC DNA]</scope>
    <source>
        <strain evidence="3">Trichococcus_R210</strain>
    </source>
</reference>
<dbReference type="EMBL" id="FNYT01000010">
    <property type="protein sequence ID" value="SEJ28706.1"/>
    <property type="molecule type" value="Genomic_DNA"/>
</dbReference>
<evidence type="ECO:0000313" key="3">
    <source>
        <dbReference type="EMBL" id="CZR02275.1"/>
    </source>
</evidence>